<dbReference type="EMBL" id="JACATZ010000003">
    <property type="protein sequence ID" value="NWJ48927.1"/>
    <property type="molecule type" value="Genomic_DNA"/>
</dbReference>
<feature type="region of interest" description="Disordered" evidence="1">
    <location>
        <begin position="1"/>
        <end position="24"/>
    </location>
</feature>
<dbReference type="Proteomes" id="UP000521676">
    <property type="component" value="Unassembled WGS sequence"/>
</dbReference>
<dbReference type="RefSeq" id="WP_341470761.1">
    <property type="nucleotide sequence ID" value="NZ_CP128400.1"/>
</dbReference>
<evidence type="ECO:0000313" key="3">
    <source>
        <dbReference type="EMBL" id="WJW68858.1"/>
    </source>
</evidence>
<keyword evidence="5" id="KW-1185">Reference proteome</keyword>
<organism evidence="2 4">
    <name type="scientific">Candidatus Chlorohelix allophototropha</name>
    <dbReference type="NCBI Taxonomy" id="3003348"/>
    <lineage>
        <taxon>Bacteria</taxon>
        <taxon>Bacillati</taxon>
        <taxon>Chloroflexota</taxon>
        <taxon>Chloroflexia</taxon>
        <taxon>Candidatus Chloroheliales</taxon>
        <taxon>Candidatus Chloroheliaceae</taxon>
        <taxon>Candidatus Chlorohelix</taxon>
    </lineage>
</organism>
<gene>
    <name evidence="2" type="ORF">HXX08_23955</name>
    <name evidence="3" type="ORF">OZ401_004477</name>
</gene>
<dbReference type="EMBL" id="CP128400">
    <property type="protein sequence ID" value="WJW68858.1"/>
    <property type="molecule type" value="Genomic_DNA"/>
</dbReference>
<reference evidence="2 4" key="1">
    <citation type="submission" date="2020-06" db="EMBL/GenBank/DDBJ databases">
        <title>Anoxygenic phototrophic Chloroflexota member uses a Type I reaction center.</title>
        <authorList>
            <person name="Tsuji J.M."/>
            <person name="Shaw N.A."/>
            <person name="Nagashima S."/>
            <person name="Venkiteswaran J."/>
            <person name="Schiff S.L."/>
            <person name="Hanada S."/>
            <person name="Tank M."/>
            <person name="Neufeld J.D."/>
        </authorList>
    </citation>
    <scope>NUCLEOTIDE SEQUENCE [LARGE SCALE GENOMIC DNA]</scope>
    <source>
        <strain evidence="2">L227-S17</strain>
    </source>
</reference>
<reference evidence="3" key="2">
    <citation type="journal article" date="2024" name="Nature">
        <title>Anoxygenic phototroph of the Chloroflexota uses a type I reaction centre.</title>
        <authorList>
            <person name="Tsuji J.M."/>
            <person name="Shaw N.A."/>
            <person name="Nagashima S."/>
            <person name="Venkiteswaran J.J."/>
            <person name="Schiff S.L."/>
            <person name="Watanabe T."/>
            <person name="Fukui M."/>
            <person name="Hanada S."/>
            <person name="Tank M."/>
            <person name="Neufeld J.D."/>
        </authorList>
    </citation>
    <scope>NUCLEOTIDE SEQUENCE</scope>
    <source>
        <strain evidence="3">L227-S17</strain>
    </source>
</reference>
<protein>
    <submittedName>
        <fullName evidence="2">Uncharacterized protein</fullName>
    </submittedName>
</protein>
<sequence length="51" mass="5619">MKNKITEGRFTPSTGRRRTAHLSPGWGIQIGSHESWFVGAHRDAPAFAGKI</sequence>
<evidence type="ECO:0000313" key="2">
    <source>
        <dbReference type="EMBL" id="NWJ48927.1"/>
    </source>
</evidence>
<dbReference type="AlphaFoldDB" id="A0A8T7M9V7"/>
<proteinExistence type="predicted"/>
<accession>A0A8T7M9V7</accession>
<dbReference type="Proteomes" id="UP001431572">
    <property type="component" value="Chromosome 2"/>
</dbReference>
<evidence type="ECO:0000256" key="1">
    <source>
        <dbReference type="SAM" id="MobiDB-lite"/>
    </source>
</evidence>
<evidence type="ECO:0000313" key="5">
    <source>
        <dbReference type="Proteomes" id="UP001431572"/>
    </source>
</evidence>
<evidence type="ECO:0000313" key="4">
    <source>
        <dbReference type="Proteomes" id="UP000521676"/>
    </source>
</evidence>
<name>A0A8T7M9V7_9CHLR</name>